<dbReference type="EMBL" id="EF531339">
    <property type="protein sequence ID" value="ABV27255.1"/>
    <property type="molecule type" value="Genomic_DNA"/>
</dbReference>
<name>A8DJI1_9BACT</name>
<reference evidence="1" key="1">
    <citation type="journal article" date="2007" name="Science">
        <title>Candidatus Chloracidobacterium thermophilum: an aerobic phototrophic Acidobacterium.</title>
        <authorList>
            <person name="Bryant D.A."/>
            <person name="Costas A.M."/>
            <person name="Maresca J.A."/>
            <person name="Chew A.G."/>
            <person name="Klatt C.G."/>
            <person name="Bateson M.M."/>
            <person name="Tallon L.J."/>
            <person name="Hostetler J."/>
            <person name="Nelson W.C."/>
            <person name="Heidelberg J.F."/>
            <person name="Ward D.M."/>
        </authorList>
    </citation>
    <scope>NUCLEOTIDE SEQUENCE</scope>
</reference>
<sequence length="38" mass="4450">MWNACGDIRPVGIMTQVRQLQTYTCKPRLASREWAKQL</sequence>
<dbReference type="AlphaFoldDB" id="A8DJI1"/>
<protein>
    <submittedName>
        <fullName evidence="1">Uncharacterized protein</fullName>
    </submittedName>
</protein>
<gene>
    <name evidence="1" type="ORF">YS_M60-F11.074</name>
</gene>
<evidence type="ECO:0000313" key="1">
    <source>
        <dbReference type="EMBL" id="ABV27255.1"/>
    </source>
</evidence>
<proteinExistence type="predicted"/>
<accession>A8DJI1</accession>
<organism evidence="1">
    <name type="scientific">Chloracidobacterium thermophilum</name>
    <dbReference type="NCBI Taxonomy" id="458033"/>
    <lineage>
        <taxon>Bacteria</taxon>
        <taxon>Pseudomonadati</taxon>
        <taxon>Acidobacteriota</taxon>
        <taxon>Terriglobia</taxon>
        <taxon>Terriglobales</taxon>
        <taxon>Acidobacteriaceae</taxon>
        <taxon>Chloracidobacterium</taxon>
    </lineage>
</organism>